<dbReference type="PANTHER" id="PTHR11926">
    <property type="entry name" value="GLUCOSYL/GLUCURONOSYL TRANSFERASES"/>
    <property type="match status" value="1"/>
</dbReference>
<dbReference type="EMBL" id="OX459126">
    <property type="protein sequence ID" value="CAI9117536.1"/>
    <property type="molecule type" value="Genomic_DNA"/>
</dbReference>
<proteinExistence type="inferred from homology"/>
<evidence type="ECO:0000256" key="3">
    <source>
        <dbReference type="ARBA" id="ARBA00022679"/>
    </source>
</evidence>
<organism evidence="6 7">
    <name type="scientific">Oldenlandia corymbosa var. corymbosa</name>
    <dbReference type="NCBI Taxonomy" id="529605"/>
    <lineage>
        <taxon>Eukaryota</taxon>
        <taxon>Viridiplantae</taxon>
        <taxon>Streptophyta</taxon>
        <taxon>Embryophyta</taxon>
        <taxon>Tracheophyta</taxon>
        <taxon>Spermatophyta</taxon>
        <taxon>Magnoliopsida</taxon>
        <taxon>eudicotyledons</taxon>
        <taxon>Gunneridae</taxon>
        <taxon>Pentapetalae</taxon>
        <taxon>asterids</taxon>
        <taxon>lamiids</taxon>
        <taxon>Gentianales</taxon>
        <taxon>Rubiaceae</taxon>
        <taxon>Rubioideae</taxon>
        <taxon>Spermacoceae</taxon>
        <taxon>Hedyotis-Oldenlandia complex</taxon>
        <taxon>Oldenlandia</taxon>
    </lineage>
</organism>
<dbReference type="EC" id="2.4.1.-" evidence="5"/>
<dbReference type="FunFam" id="3.40.50.2000:FF:000019">
    <property type="entry name" value="Glycosyltransferase"/>
    <property type="match status" value="1"/>
</dbReference>
<dbReference type="InterPro" id="IPR002213">
    <property type="entry name" value="UDP_glucos_trans"/>
</dbReference>
<dbReference type="GO" id="GO:0080044">
    <property type="term" value="F:quercetin 7-O-glucosyltransferase activity"/>
    <property type="evidence" value="ECO:0007669"/>
    <property type="project" value="TreeGrafter"/>
</dbReference>
<dbReference type="SUPFAM" id="SSF53756">
    <property type="entry name" value="UDP-Glycosyltransferase/glycogen phosphorylase"/>
    <property type="match status" value="1"/>
</dbReference>
<dbReference type="InterPro" id="IPR035595">
    <property type="entry name" value="UDP_glycos_trans_CS"/>
</dbReference>
<evidence type="ECO:0000313" key="6">
    <source>
        <dbReference type="EMBL" id="CAI9117536.1"/>
    </source>
</evidence>
<reference evidence="6" key="1">
    <citation type="submission" date="2023-03" db="EMBL/GenBank/DDBJ databases">
        <authorList>
            <person name="Julca I."/>
        </authorList>
    </citation>
    <scope>NUCLEOTIDE SEQUENCE</scope>
</reference>
<evidence type="ECO:0000313" key="7">
    <source>
        <dbReference type="Proteomes" id="UP001161247"/>
    </source>
</evidence>
<dbReference type="PANTHER" id="PTHR11926:SF870">
    <property type="entry name" value="UDP-GLYCOSYLTRANSFERASE 75B1"/>
    <property type="match status" value="1"/>
</dbReference>
<dbReference type="CDD" id="cd03784">
    <property type="entry name" value="GT1_Gtf-like"/>
    <property type="match status" value="1"/>
</dbReference>
<name>A0AAV1ECX1_OLDCO</name>
<keyword evidence="7" id="KW-1185">Reference proteome</keyword>
<comment type="similarity">
    <text evidence="1 4">Belongs to the UDP-glycosyltransferase family.</text>
</comment>
<protein>
    <recommendedName>
        <fullName evidence="5">Glycosyltransferase</fullName>
        <ecNumber evidence="5">2.4.1.-</ecNumber>
    </recommendedName>
</protein>
<dbReference type="Pfam" id="PF00201">
    <property type="entry name" value="UDPGT"/>
    <property type="match status" value="1"/>
</dbReference>
<evidence type="ECO:0000256" key="4">
    <source>
        <dbReference type="RuleBase" id="RU003718"/>
    </source>
</evidence>
<keyword evidence="2 4" id="KW-0328">Glycosyltransferase</keyword>
<dbReference type="PROSITE" id="PS00375">
    <property type="entry name" value="UDPGT"/>
    <property type="match status" value="1"/>
</dbReference>
<evidence type="ECO:0000256" key="1">
    <source>
        <dbReference type="ARBA" id="ARBA00009995"/>
    </source>
</evidence>
<dbReference type="AlphaFoldDB" id="A0AAV1ECX1"/>
<dbReference type="Gene3D" id="3.40.50.2000">
    <property type="entry name" value="Glycogen Phosphorylase B"/>
    <property type="match status" value="2"/>
</dbReference>
<evidence type="ECO:0000256" key="2">
    <source>
        <dbReference type="ARBA" id="ARBA00022676"/>
    </source>
</evidence>
<gene>
    <name evidence="6" type="ORF">OLC1_LOCUS23585</name>
</gene>
<evidence type="ECO:0000256" key="5">
    <source>
        <dbReference type="RuleBase" id="RU362057"/>
    </source>
</evidence>
<keyword evidence="3 4" id="KW-0808">Transferase</keyword>
<dbReference type="Proteomes" id="UP001161247">
    <property type="component" value="Chromosome 9"/>
</dbReference>
<sequence length="470" mass="52348">MDQSHVLIVTFPAQGHINPALQFAQRLIKMGIRVTFATSVFAINRMTKTSGASPKGLNFAPFSDGYDDGFRPKTIDAKEYMSGVARQGSNALRDAIQSSSENGCPVTCLVYTLLLPWASTVAREFHVPSGLLWIQPATVLGIYYYYFHGYEEEIKKADVSNPTWSVQFPGLPLLKAKELPSFILPSNDPIYSFALPTFKAQIEMLDNEEKPNILVNTFEALEPKALKAIEKYKMIPIGPLAPMDPNDTSFGGDLFKKTKDYREWLDSKDPNSVIYVSFGSLLTLPKKQMEELASGLLKTGRPFLWVIRAKEEGQEEKEEDKLSCMEELEEKGMIVPWCSQLEVLNHHSLGCFLTHCGWNSTLESIVSGAPVVAFPYWTDQGTNAKLIEDVWKTGIRVRPSGQDEEEGGGSIVKSDEIVRCIEMVMDGGENGMTLRKNVKKMKELGREAMEEGGSSEKNLKAFLAEAGKMM</sequence>
<dbReference type="GO" id="GO:0080043">
    <property type="term" value="F:quercetin 3-O-glucosyltransferase activity"/>
    <property type="evidence" value="ECO:0007669"/>
    <property type="project" value="TreeGrafter"/>
</dbReference>
<accession>A0AAV1ECX1</accession>